<keyword evidence="4 5" id="KW-0807">Transducer</keyword>
<feature type="active site" evidence="6">
    <location>
        <position position="336"/>
    </location>
</feature>
<dbReference type="AlphaFoldDB" id="A0AA39HVS9"/>
<dbReference type="Gene3D" id="1.10.238.10">
    <property type="entry name" value="EF-hand"/>
    <property type="match status" value="1"/>
</dbReference>
<evidence type="ECO:0000256" key="7">
    <source>
        <dbReference type="PIRSR" id="PIRSR000956-2"/>
    </source>
</evidence>
<evidence type="ECO:0000256" key="3">
    <source>
        <dbReference type="ARBA" id="ARBA00023098"/>
    </source>
</evidence>
<dbReference type="Pfam" id="PF17787">
    <property type="entry name" value="PH_14"/>
    <property type="match status" value="1"/>
</dbReference>
<dbReference type="InterPro" id="IPR000909">
    <property type="entry name" value="PLipase_C_PInositol-sp_X_dom"/>
</dbReference>
<keyword evidence="2 5" id="KW-0442">Lipid degradation</keyword>
<dbReference type="CDD" id="cd00275">
    <property type="entry name" value="C2_PLC_like"/>
    <property type="match status" value="1"/>
</dbReference>
<dbReference type="Gene3D" id="2.60.40.150">
    <property type="entry name" value="C2 domain"/>
    <property type="match status" value="1"/>
</dbReference>
<dbReference type="SMART" id="SM00148">
    <property type="entry name" value="PLCXc"/>
    <property type="match status" value="1"/>
</dbReference>
<dbReference type="PROSITE" id="PS50004">
    <property type="entry name" value="C2"/>
    <property type="match status" value="1"/>
</dbReference>
<feature type="region of interest" description="Disordered" evidence="9">
    <location>
        <begin position="527"/>
        <end position="556"/>
    </location>
</feature>
<evidence type="ECO:0000256" key="6">
    <source>
        <dbReference type="PIRSR" id="PIRSR000956-1"/>
    </source>
</evidence>
<dbReference type="EC" id="3.1.4.11" evidence="5"/>
<feature type="binding site" evidence="7">
    <location>
        <position position="368"/>
    </location>
    <ligand>
        <name>Ca(2+)</name>
        <dbReference type="ChEBI" id="CHEBI:29108"/>
    </ligand>
</feature>
<dbReference type="InterPro" id="IPR017946">
    <property type="entry name" value="PLC-like_Pdiesterase_TIM-brl"/>
</dbReference>
<dbReference type="InterPro" id="IPR011992">
    <property type="entry name" value="EF-hand-dom_pair"/>
</dbReference>
<gene>
    <name evidence="12" type="ORF">QR680_005817</name>
</gene>
<dbReference type="SMART" id="SM00239">
    <property type="entry name" value="C2"/>
    <property type="match status" value="1"/>
</dbReference>
<feature type="active site" evidence="6">
    <location>
        <position position="381"/>
    </location>
</feature>
<dbReference type="PRINTS" id="PR00390">
    <property type="entry name" value="PHPHLIPASEC"/>
</dbReference>
<feature type="region of interest" description="Disordered" evidence="9">
    <location>
        <begin position="878"/>
        <end position="900"/>
    </location>
</feature>
<feature type="compositionally biased region" description="Polar residues" evidence="9">
    <location>
        <begin position="485"/>
        <end position="499"/>
    </location>
</feature>
<keyword evidence="13" id="KW-1185">Reference proteome</keyword>
<dbReference type="SUPFAM" id="SSF51695">
    <property type="entry name" value="PLC-like phosphodiesterases"/>
    <property type="match status" value="1"/>
</dbReference>
<evidence type="ECO:0000256" key="5">
    <source>
        <dbReference type="PIRNR" id="PIRNR000956"/>
    </source>
</evidence>
<evidence type="ECO:0000259" key="10">
    <source>
        <dbReference type="PROSITE" id="PS50004"/>
    </source>
</evidence>
<keyword evidence="7" id="KW-0479">Metal-binding</keyword>
<dbReference type="Gene3D" id="3.20.20.190">
    <property type="entry name" value="Phosphatidylinositol (PI) phosphodiesterase"/>
    <property type="match status" value="1"/>
</dbReference>
<dbReference type="SUPFAM" id="SSF69989">
    <property type="entry name" value="C-terminal domain of PLC-beta"/>
    <property type="match status" value="1"/>
</dbReference>
<dbReference type="PANTHER" id="PTHR10336:SF36">
    <property type="entry name" value="1-PHOSPHATIDYLINOSITOL 4,5-BISPHOSPHATE PHOSPHODIESTERASE BETA-4"/>
    <property type="match status" value="1"/>
</dbReference>
<comment type="function">
    <text evidence="5">The production of the second messenger molecules diacylglycerol (DAG) and inositol 1,4,5-trisphosphate (IP3) is mediated by activated phosphatidylinositol-specific phospholipase C enzymes.</text>
</comment>
<dbReference type="Pfam" id="PF00387">
    <property type="entry name" value="PI-PLC-Y"/>
    <property type="match status" value="1"/>
</dbReference>
<dbReference type="InterPro" id="IPR016280">
    <property type="entry name" value="PLC-beta"/>
</dbReference>
<reference evidence="12" key="1">
    <citation type="submission" date="2023-06" db="EMBL/GenBank/DDBJ databases">
        <title>Genomic analysis of the entomopathogenic nematode Steinernema hermaphroditum.</title>
        <authorList>
            <person name="Schwarz E.M."/>
            <person name="Heppert J.K."/>
            <person name="Baniya A."/>
            <person name="Schwartz H.T."/>
            <person name="Tan C.-H."/>
            <person name="Antoshechkin I."/>
            <person name="Sternberg P.W."/>
            <person name="Goodrich-Blair H."/>
            <person name="Dillman A.R."/>
        </authorList>
    </citation>
    <scope>NUCLEOTIDE SEQUENCE</scope>
    <source>
        <strain evidence="12">PS9179</strain>
        <tissue evidence="12">Whole animal</tissue>
    </source>
</reference>
<dbReference type="PIRSF" id="PIRSF000956">
    <property type="entry name" value="PLC-beta"/>
    <property type="match status" value="1"/>
</dbReference>
<protein>
    <recommendedName>
        <fullName evidence="5">1-phosphatidylinositol 4,5-bisphosphate phosphodiesterase</fullName>
        <ecNumber evidence="5">3.1.4.11</ecNumber>
    </recommendedName>
</protein>
<evidence type="ECO:0000256" key="2">
    <source>
        <dbReference type="ARBA" id="ARBA00022963"/>
    </source>
</evidence>
<dbReference type="SUPFAM" id="SSF47473">
    <property type="entry name" value="EF-hand"/>
    <property type="match status" value="1"/>
</dbReference>
<evidence type="ECO:0000256" key="4">
    <source>
        <dbReference type="ARBA" id="ARBA00023224"/>
    </source>
</evidence>
<evidence type="ECO:0000259" key="11">
    <source>
        <dbReference type="PROSITE" id="PS50008"/>
    </source>
</evidence>
<comment type="caution">
    <text evidence="12">The sequence shown here is derived from an EMBL/GenBank/DDBJ whole genome shotgun (WGS) entry which is preliminary data.</text>
</comment>
<feature type="compositionally biased region" description="Polar residues" evidence="9">
    <location>
        <begin position="880"/>
        <end position="890"/>
    </location>
</feature>
<dbReference type="Gene3D" id="2.30.29.240">
    <property type="match status" value="1"/>
</dbReference>
<dbReference type="SMART" id="SM00149">
    <property type="entry name" value="PLCYc"/>
    <property type="match status" value="1"/>
</dbReference>
<dbReference type="EMBL" id="JAUCMV010000003">
    <property type="protein sequence ID" value="KAK0411744.1"/>
    <property type="molecule type" value="Genomic_DNA"/>
</dbReference>
<feature type="binding site" evidence="7">
    <location>
        <position position="337"/>
    </location>
    <ligand>
        <name>Ca(2+)</name>
        <dbReference type="ChEBI" id="CHEBI:29108"/>
    </ligand>
</feature>
<dbReference type="GO" id="GO:0046488">
    <property type="term" value="P:phosphatidylinositol metabolic process"/>
    <property type="evidence" value="ECO:0007669"/>
    <property type="project" value="TreeGrafter"/>
</dbReference>
<evidence type="ECO:0000313" key="13">
    <source>
        <dbReference type="Proteomes" id="UP001175271"/>
    </source>
</evidence>
<feature type="domain" description="PI-PLC Y-box" evidence="11">
    <location>
        <begin position="558"/>
        <end position="675"/>
    </location>
</feature>
<comment type="cofactor">
    <cofactor evidence="7">
        <name>Ca(2+)</name>
        <dbReference type="ChEBI" id="CHEBI:29108"/>
    </cofactor>
    <text evidence="7">Binds 1 Ca(2+) ion per subunit.</text>
</comment>
<comment type="catalytic activity">
    <reaction evidence="5 8">
        <text>a 1,2-diacyl-sn-glycero-3-phospho-(1D-myo-inositol-4,5-bisphosphate) + H2O = 1D-myo-inositol 1,4,5-trisphosphate + a 1,2-diacyl-sn-glycerol + H(+)</text>
        <dbReference type="Rhea" id="RHEA:33179"/>
        <dbReference type="ChEBI" id="CHEBI:15377"/>
        <dbReference type="ChEBI" id="CHEBI:15378"/>
        <dbReference type="ChEBI" id="CHEBI:17815"/>
        <dbReference type="ChEBI" id="CHEBI:58456"/>
        <dbReference type="ChEBI" id="CHEBI:203600"/>
        <dbReference type="EC" id="3.1.4.11"/>
    </reaction>
</comment>
<dbReference type="Proteomes" id="UP001175271">
    <property type="component" value="Unassembled WGS sequence"/>
</dbReference>
<dbReference type="InterPro" id="IPR001711">
    <property type="entry name" value="PLipase_C_Pinositol-sp_Y"/>
</dbReference>
<sequence length="1143" mass="131010">MLGRKEAPQPVPSLLLAGTRVFKFKNLPDHVQGEFVKLAISANKHVLFWRSSTEESEEREADAIFVDEVVDVFIGCPNESAKPKDDARIRRVFAGTFTAAACVFNDCFVTVMYGRDFVNPHSLVFLTDSSEMAKLWSTELRRLSLESYTDLKSTFYYWQRLISKVQHTMPSESITVKQLVDAIFPSARLKEEKKHLEKSLLKHVPILKEKKRVTQSLLDDESFVFTLYKEVTGRHEVEDIFKKRFSADTINSLEFRVYINKFQRDPRLNEVLYPVLTEQGWNKIAAELSIGDRLNCDDFLHYLVSSHNLALRRDRFTLKEEDMHKPLSHYFINSSHNTYLKGRQMKSRSAVSMYRYALLAGCRSVELDCWDGPNNEPMITHGPTHICFCTTIPFRDVIQAIAETAFITSDFPVILSFENHCSFKQQSKMAQYCKEIFGDLLLTDTLPDYPIVAGVNLPSPYVLRRKILIKNKKIERKADMRRCGSSRSVMVNQQSTDSGGTEDEAVERSVTRIYIGDSYEADQILSSANNNNVESSSPHGSIREKEKEENDEPVGTELSDLVNYMRAMGKFTSFVEADTRQISSEMYSMNETKAIDLLKQHAERFVNHNKRQITRVFPRGSRVDSSNFMPMVFWNCGCQMAAVNLQTADVPNQVNFAFFEQNGRSGYVLKPSCMRRRNIRFDPFETDKVENVVPNSVTITIISGQLFNLVSDRKLSTYVEVDLYGLPSDSCKKLYKTRTVPNEGINPIFYDKPANSTFKFEKIILPEMAYLRLTVMDESQKMIGQRVLPVTALQPGYRHVLLRNAFNRPLGPVSLFVHIDVQDYVCDAHRDLVDALQNPILAMNKVKALETVLENPTDFASKVEQNKRLLEVLESIGKGSPSSEFSTSVDTTDDSFEKEPGRLEKQASFDKVSMSGFETDISTPHTPISPISEYSFTKSASDKKHIALSELVASKSDFYLQQMVVSMPTLEKLENHPKVSKHDKFIRKKYPRMLEAVAGFGEHNSYQLIADDVRAAFDRSVIQSIVKFARDKNDALHSVIETERKKLQKRIEMTHDSELKSINKINQKSRLEETIGIDKRLNPNEYRRISEKYVRRGVEENRKLQSIRNKRISELNDQVNALKLEANVRMEETIHRVNQIFSK</sequence>
<accession>A0AA39HVS9</accession>
<feature type="binding site" evidence="7">
    <location>
        <position position="418"/>
    </location>
    <ligand>
        <name>Ca(2+)</name>
        <dbReference type="ChEBI" id="CHEBI:29108"/>
    </ligand>
</feature>
<dbReference type="InterPro" id="IPR037862">
    <property type="entry name" value="PLC-beta_PH"/>
</dbReference>
<keyword evidence="3 5" id="KW-0443">Lipid metabolism</keyword>
<dbReference type="InterPro" id="IPR035892">
    <property type="entry name" value="C2_domain_sf"/>
</dbReference>
<dbReference type="CDD" id="cd08591">
    <property type="entry name" value="PI-PLCc_beta"/>
    <property type="match status" value="1"/>
</dbReference>
<keyword evidence="1 5" id="KW-0378">Hydrolase</keyword>
<dbReference type="PROSITE" id="PS50008">
    <property type="entry name" value="PIPLC_Y_DOMAIN"/>
    <property type="match status" value="1"/>
</dbReference>
<dbReference type="GO" id="GO:0048015">
    <property type="term" value="P:phosphatidylinositol-mediated signaling"/>
    <property type="evidence" value="ECO:0007669"/>
    <property type="project" value="TreeGrafter"/>
</dbReference>
<dbReference type="SUPFAM" id="SSF49562">
    <property type="entry name" value="C2 domain (Calcium/lipid-binding domain, CaLB)"/>
    <property type="match status" value="1"/>
</dbReference>
<evidence type="ECO:0000313" key="12">
    <source>
        <dbReference type="EMBL" id="KAK0411744.1"/>
    </source>
</evidence>
<dbReference type="GO" id="GO:0005509">
    <property type="term" value="F:calcium ion binding"/>
    <property type="evidence" value="ECO:0007669"/>
    <property type="project" value="UniProtKB-UniRule"/>
</dbReference>
<dbReference type="GO" id="GO:0051209">
    <property type="term" value="P:release of sequestered calcium ion into cytosol"/>
    <property type="evidence" value="ECO:0007669"/>
    <property type="project" value="TreeGrafter"/>
</dbReference>
<dbReference type="PANTHER" id="PTHR10336">
    <property type="entry name" value="PHOSPHOINOSITIDE-SPECIFIC PHOSPHOLIPASE C FAMILY PROTEIN"/>
    <property type="match status" value="1"/>
</dbReference>
<feature type="binding site" evidence="7">
    <location>
        <position position="366"/>
    </location>
    <ligand>
        <name>Ca(2+)</name>
        <dbReference type="ChEBI" id="CHEBI:29108"/>
    </ligand>
</feature>
<feature type="domain" description="C2" evidence="10">
    <location>
        <begin position="675"/>
        <end position="810"/>
    </location>
</feature>
<dbReference type="GO" id="GO:0004435">
    <property type="term" value="F:phosphatidylinositol-4,5-bisphosphate phospholipase C activity"/>
    <property type="evidence" value="ECO:0007669"/>
    <property type="project" value="UniProtKB-UniRule"/>
</dbReference>
<dbReference type="InterPro" id="IPR000008">
    <property type="entry name" value="C2_dom"/>
</dbReference>
<dbReference type="GO" id="GO:0016042">
    <property type="term" value="P:lipid catabolic process"/>
    <property type="evidence" value="ECO:0007669"/>
    <property type="project" value="UniProtKB-KW"/>
</dbReference>
<proteinExistence type="predicted"/>
<evidence type="ECO:0000256" key="8">
    <source>
        <dbReference type="RuleBase" id="RU361133"/>
    </source>
</evidence>
<evidence type="ECO:0000256" key="9">
    <source>
        <dbReference type="SAM" id="MobiDB-lite"/>
    </source>
</evidence>
<dbReference type="InterPro" id="IPR001192">
    <property type="entry name" value="PI-PLC_fam"/>
</dbReference>
<dbReference type="PROSITE" id="PS50007">
    <property type="entry name" value="PIPLC_X_DOMAIN"/>
    <property type="match status" value="1"/>
</dbReference>
<organism evidence="12 13">
    <name type="scientific">Steinernema hermaphroditum</name>
    <dbReference type="NCBI Taxonomy" id="289476"/>
    <lineage>
        <taxon>Eukaryota</taxon>
        <taxon>Metazoa</taxon>
        <taxon>Ecdysozoa</taxon>
        <taxon>Nematoda</taxon>
        <taxon>Chromadorea</taxon>
        <taxon>Rhabditida</taxon>
        <taxon>Tylenchina</taxon>
        <taxon>Panagrolaimomorpha</taxon>
        <taxon>Strongyloidoidea</taxon>
        <taxon>Steinernematidae</taxon>
        <taxon>Steinernema</taxon>
    </lineage>
</organism>
<dbReference type="Pfam" id="PF00388">
    <property type="entry name" value="PI-PLC-X"/>
    <property type="match status" value="1"/>
</dbReference>
<evidence type="ECO:0000256" key="1">
    <source>
        <dbReference type="ARBA" id="ARBA00022801"/>
    </source>
</evidence>
<dbReference type="SUPFAM" id="SSF50729">
    <property type="entry name" value="PH domain-like"/>
    <property type="match status" value="1"/>
</dbReference>
<keyword evidence="7" id="KW-0106">Calcium</keyword>
<name>A0AA39HVS9_9BILA</name>
<feature type="region of interest" description="Disordered" evidence="9">
    <location>
        <begin position="481"/>
        <end position="505"/>
    </location>
</feature>
<feature type="compositionally biased region" description="Low complexity" evidence="9">
    <location>
        <begin position="527"/>
        <end position="537"/>
    </location>
</feature>